<evidence type="ECO:0000313" key="2">
    <source>
        <dbReference type="Proteomes" id="UP000319837"/>
    </source>
</evidence>
<dbReference type="Proteomes" id="UP000319837">
    <property type="component" value="Unassembled WGS sequence"/>
</dbReference>
<dbReference type="AlphaFoldDB" id="A0A553SNI0"/>
<dbReference type="RefSeq" id="WP_185766805.1">
    <property type="nucleotide sequence ID" value="NZ_RIBP01000004.1"/>
</dbReference>
<name>A0A553SNI0_NIACI</name>
<dbReference type="EMBL" id="RIBP01000004">
    <property type="protein sequence ID" value="TRZ38555.1"/>
    <property type="molecule type" value="Genomic_DNA"/>
</dbReference>
<sequence length="109" mass="12906">MKQSIFLFEDQKEMVIIAMNYNRSTLLGMNKKLFDIAFNKILQKNNPVELDGMEMILVSQSLHKYGKFLSNSKQMKESKKYRIYGDIFEEIRKNFQQLNGPKFKKSRTA</sequence>
<organism evidence="1 2">
    <name type="scientific">Niallia circulans</name>
    <name type="common">Bacillus circulans</name>
    <dbReference type="NCBI Taxonomy" id="1397"/>
    <lineage>
        <taxon>Bacteria</taxon>
        <taxon>Bacillati</taxon>
        <taxon>Bacillota</taxon>
        <taxon>Bacilli</taxon>
        <taxon>Bacillales</taxon>
        <taxon>Bacillaceae</taxon>
        <taxon>Niallia</taxon>
    </lineage>
</organism>
<reference evidence="2" key="1">
    <citation type="submission" date="2018-10" db="EMBL/GenBank/DDBJ databases">
        <title>FDA dAtabase for Regulatory Grade micrObial Sequences (FDA-ARGOS): Supporting development and validation of Infectious Disease Dx tests.</title>
        <authorList>
            <person name="Minogue T."/>
            <person name="Wolcott M."/>
            <person name="Wasieloski L."/>
            <person name="Aguilar W."/>
            <person name="Moore D."/>
            <person name="Tallon L."/>
            <person name="Sadzewicz L."/>
            <person name="Sengamalay N."/>
            <person name="Ott S."/>
            <person name="Godinez A."/>
            <person name="Nagaraj S."/>
            <person name="Vavikolanu K."/>
            <person name="Vyas G."/>
            <person name="Nadendla S."/>
            <person name="George J."/>
            <person name="Sichtig H."/>
        </authorList>
    </citation>
    <scope>NUCLEOTIDE SEQUENCE [LARGE SCALE GENOMIC DNA]</scope>
    <source>
        <strain evidence="2">FDAARGOS_343</strain>
    </source>
</reference>
<comment type="caution">
    <text evidence="1">The sequence shown here is derived from an EMBL/GenBank/DDBJ whole genome shotgun (WGS) entry which is preliminary data.</text>
</comment>
<proteinExistence type="predicted"/>
<accession>A0A553SNI0</accession>
<gene>
    <name evidence="1" type="ORF">CEQ21_24545</name>
</gene>
<evidence type="ECO:0000313" key="1">
    <source>
        <dbReference type="EMBL" id="TRZ38555.1"/>
    </source>
</evidence>
<protein>
    <submittedName>
        <fullName evidence="1">Uncharacterized protein</fullName>
    </submittedName>
</protein>